<feature type="region of interest" description="Disordered" evidence="1">
    <location>
        <begin position="1"/>
        <end position="139"/>
    </location>
</feature>
<evidence type="ECO:0000256" key="1">
    <source>
        <dbReference type="SAM" id="MobiDB-lite"/>
    </source>
</evidence>
<feature type="region of interest" description="Disordered" evidence="1">
    <location>
        <begin position="370"/>
        <end position="396"/>
    </location>
</feature>
<dbReference type="EMBL" id="PGGS01000103">
    <property type="protein sequence ID" value="PNH09125.1"/>
    <property type="molecule type" value="Genomic_DNA"/>
</dbReference>
<protein>
    <submittedName>
        <fullName evidence="2">Uncharacterized protein</fullName>
    </submittedName>
</protein>
<gene>
    <name evidence="2" type="ORF">TSOC_004290</name>
</gene>
<accession>A0A2J8A9F2</accession>
<proteinExistence type="predicted"/>
<feature type="compositionally biased region" description="Low complexity" evidence="1">
    <location>
        <begin position="381"/>
        <end position="395"/>
    </location>
</feature>
<feature type="compositionally biased region" description="Low complexity" evidence="1">
    <location>
        <begin position="34"/>
        <end position="45"/>
    </location>
</feature>
<feature type="compositionally biased region" description="Low complexity" evidence="1">
    <location>
        <begin position="467"/>
        <end position="485"/>
    </location>
</feature>
<dbReference type="InterPro" id="IPR011990">
    <property type="entry name" value="TPR-like_helical_dom_sf"/>
</dbReference>
<dbReference type="OrthoDB" id="543276at2759"/>
<reference evidence="2 3" key="1">
    <citation type="journal article" date="2017" name="Mol. Biol. Evol.">
        <title>The 4-celled Tetrabaena socialis nuclear genome reveals the essential components for genetic control of cell number at the origin of multicellularity in the volvocine lineage.</title>
        <authorList>
            <person name="Featherston J."/>
            <person name="Arakaki Y."/>
            <person name="Hanschen E.R."/>
            <person name="Ferris P.J."/>
            <person name="Michod R.E."/>
            <person name="Olson B.J.S.C."/>
            <person name="Nozaki H."/>
            <person name="Durand P.M."/>
        </authorList>
    </citation>
    <scope>NUCLEOTIDE SEQUENCE [LARGE SCALE GENOMIC DNA]</scope>
    <source>
        <strain evidence="2 3">NIES-571</strain>
    </source>
</reference>
<name>A0A2J8A9F2_9CHLO</name>
<dbReference type="Proteomes" id="UP000236333">
    <property type="component" value="Unassembled WGS sequence"/>
</dbReference>
<dbReference type="Gene3D" id="1.25.40.10">
    <property type="entry name" value="Tetratricopeptide repeat domain"/>
    <property type="match status" value="1"/>
</dbReference>
<evidence type="ECO:0000313" key="2">
    <source>
        <dbReference type="EMBL" id="PNH09125.1"/>
    </source>
</evidence>
<feature type="region of interest" description="Disordered" evidence="1">
    <location>
        <begin position="467"/>
        <end position="488"/>
    </location>
</feature>
<dbReference type="AlphaFoldDB" id="A0A2J8A9F2"/>
<comment type="caution">
    <text evidence="2">The sequence shown here is derived from an EMBL/GenBank/DDBJ whole genome shotgun (WGS) entry which is preliminary data.</text>
</comment>
<evidence type="ECO:0000313" key="3">
    <source>
        <dbReference type="Proteomes" id="UP000236333"/>
    </source>
</evidence>
<feature type="compositionally biased region" description="Low complexity" evidence="1">
    <location>
        <begin position="52"/>
        <end position="123"/>
    </location>
</feature>
<organism evidence="2 3">
    <name type="scientific">Tetrabaena socialis</name>
    <dbReference type="NCBI Taxonomy" id="47790"/>
    <lineage>
        <taxon>Eukaryota</taxon>
        <taxon>Viridiplantae</taxon>
        <taxon>Chlorophyta</taxon>
        <taxon>core chlorophytes</taxon>
        <taxon>Chlorophyceae</taxon>
        <taxon>CS clade</taxon>
        <taxon>Chlamydomonadales</taxon>
        <taxon>Tetrabaenaceae</taxon>
        <taxon>Tetrabaena</taxon>
    </lineage>
</organism>
<keyword evidence="3" id="KW-1185">Reference proteome</keyword>
<sequence length="608" mass="61363">MGCGASVAKVPSAAGLDPGELRDRSLQPTVVFHAGVAQAGARGTAAPPPPQQQQQEQGPPGEAPQPGGRSEPPAAAASAVRPAGAAEPAAQGHAAAEAIGATAGPPKPAAELESAAAAAAAAAPPAPQPPAATSPAEAAAAPSAPSAAAAGAAAATASAAAPVAGPQPRMRDCAVSLSFLIRFCRRQEEAVAEMRAALAVHGRLLGGKDPAMRNTMQTLADMLDDRAEAEQLHKRAVALVEKVYGPTHMDVGLGLISYGSFLMGWPEGEGGGSRMAEGQALVTRGTDIHMKVGASGRGRVKARACCTGASKDLRLQLVDASYGISCAQLGPNHPSALDALAEKAELAAMGGDMAAGVALFRQLAVGLSGGRDLLDPPEPPSSGSGPASGAPSGGEDLSAKAVDAWFRVATYSSGGGAAAEERAIAVCRALVPQKRRQHLRRLRAAAASGGEFAEAAAAALAALQPPATTAPGGAASTDAGADPAGLWDPDDPRVDFASNIAELHTWATALGKLGRMEEAVRLQWRLADVVRGSKEMRDTEMQLPSGKVYGPTHMDVGLGLISYGSFLMGWPEGEGGGSRMAEGQALVTRGTDIHMKFQAQQMEAARAH</sequence>